<proteinExistence type="predicted"/>
<dbReference type="NCBIfam" id="TIGR01733">
    <property type="entry name" value="AA-adenyl-dom"/>
    <property type="match status" value="1"/>
</dbReference>
<dbReference type="GO" id="GO:0043041">
    <property type="term" value="P:amino acid activation for nonribosomal peptide biosynthetic process"/>
    <property type="evidence" value="ECO:0007669"/>
    <property type="project" value="TreeGrafter"/>
</dbReference>
<dbReference type="PANTHER" id="PTHR45527:SF1">
    <property type="entry name" value="FATTY ACID SYNTHASE"/>
    <property type="match status" value="1"/>
</dbReference>
<dbReference type="InterPro" id="IPR010071">
    <property type="entry name" value="AA_adenyl_dom"/>
</dbReference>
<dbReference type="GO" id="GO:0016874">
    <property type="term" value="F:ligase activity"/>
    <property type="evidence" value="ECO:0007669"/>
    <property type="project" value="UniProtKB-KW"/>
</dbReference>
<dbReference type="AlphaFoldDB" id="A0A4P6JNN4"/>
<dbReference type="GO" id="GO:0005737">
    <property type="term" value="C:cytoplasm"/>
    <property type="evidence" value="ECO:0007669"/>
    <property type="project" value="TreeGrafter"/>
</dbReference>
<dbReference type="Gene3D" id="3.40.50.12780">
    <property type="entry name" value="N-terminal domain of ligase-like"/>
    <property type="match status" value="1"/>
</dbReference>
<keyword evidence="3" id="KW-0436">Ligase</keyword>
<dbReference type="Pfam" id="PF13193">
    <property type="entry name" value="AMP-binding_C"/>
    <property type="match status" value="1"/>
</dbReference>
<dbReference type="Proteomes" id="UP000290365">
    <property type="component" value="Chromosome"/>
</dbReference>
<dbReference type="InterPro" id="IPR025110">
    <property type="entry name" value="AMP-bd_C"/>
</dbReference>
<evidence type="ECO:0000313" key="3">
    <source>
        <dbReference type="EMBL" id="QBD76783.1"/>
    </source>
</evidence>
<sequence>MILLSPQQGEQAVTQQRLHSFFLESAANFPSAPVLSIGNQEWSYARLAEDARRYAQGLLTACQGRLERVGVFAYRSYVAYAGTLASLLAGATCVPLNKTFPSQRTQRMIEQAELDAIIVDATSLPQLQCIWPQLKSHPVLLLPEHDAEEARCPGAHLLDCRALARLAPLHELPEVSALKPAYLLFTSGSTGVPKGVPVTHQNVVAFLRWNLHKYQFTPADRFTQTFDQTFDLSFFDLFMAWGSGACLCVPQPIQLLAPFAFVKEQRITVWFSVPSVISHLLKKQFLEPSSLPSLRWSLFCGEALPQSAAVAWQEAAPNSIIENLYGPTELTIACASYRWDAQRSPDECANGFVPLGQLYPHLKAVVVDEARCPVAPGECGELCVAGPQVFPGYWQNPEKNATVLFVPPGEDCIYYRTGDLVRLQGDNYVYLGRIDHQVKIQGYRIELGEIEALLRQEGQVVEAAAIGWPLEEGQPRGIVAFVSGCNMQASELLQRIKRFLPNYMHPQAIYVLECMPYNANGKIDRAALHKLLE</sequence>
<feature type="domain" description="AMP-binding enzyme C-terminal" evidence="2">
    <location>
        <begin position="449"/>
        <end position="522"/>
    </location>
</feature>
<evidence type="ECO:0000259" key="2">
    <source>
        <dbReference type="Pfam" id="PF13193"/>
    </source>
</evidence>
<organism evidence="3 4">
    <name type="scientific">Ktedonosporobacter rubrisoli</name>
    <dbReference type="NCBI Taxonomy" id="2509675"/>
    <lineage>
        <taxon>Bacteria</taxon>
        <taxon>Bacillati</taxon>
        <taxon>Chloroflexota</taxon>
        <taxon>Ktedonobacteria</taxon>
        <taxon>Ktedonobacterales</taxon>
        <taxon>Ktedonosporobacteraceae</taxon>
        <taxon>Ktedonosporobacter</taxon>
    </lineage>
</organism>
<evidence type="ECO:0000259" key="1">
    <source>
        <dbReference type="Pfam" id="PF00501"/>
    </source>
</evidence>
<dbReference type="PROSITE" id="PS00455">
    <property type="entry name" value="AMP_BINDING"/>
    <property type="match status" value="1"/>
</dbReference>
<name>A0A4P6JNN4_KTERU</name>
<dbReference type="EMBL" id="CP035758">
    <property type="protein sequence ID" value="QBD76783.1"/>
    <property type="molecule type" value="Genomic_DNA"/>
</dbReference>
<dbReference type="GO" id="GO:0044550">
    <property type="term" value="P:secondary metabolite biosynthetic process"/>
    <property type="evidence" value="ECO:0007669"/>
    <property type="project" value="TreeGrafter"/>
</dbReference>
<dbReference type="SUPFAM" id="SSF56801">
    <property type="entry name" value="Acetyl-CoA synthetase-like"/>
    <property type="match status" value="1"/>
</dbReference>
<feature type="domain" description="AMP-dependent synthetase/ligase" evidence="1">
    <location>
        <begin position="24"/>
        <end position="394"/>
    </location>
</feature>
<reference evidence="3 4" key="1">
    <citation type="submission" date="2019-01" db="EMBL/GenBank/DDBJ databases">
        <title>Ktedonosporobacter rubrisoli SCAWS-G2.</title>
        <authorList>
            <person name="Huang Y."/>
            <person name="Yan B."/>
        </authorList>
    </citation>
    <scope>NUCLEOTIDE SEQUENCE [LARGE SCALE GENOMIC DNA]</scope>
    <source>
        <strain evidence="3 4">SCAWS-G2</strain>
    </source>
</reference>
<keyword evidence="4" id="KW-1185">Reference proteome</keyword>
<dbReference type="KEGG" id="kbs:EPA93_12520"/>
<dbReference type="InterPro" id="IPR045851">
    <property type="entry name" value="AMP-bd_C_sf"/>
</dbReference>
<accession>A0A4P6JNN4</accession>
<dbReference type="Pfam" id="PF00501">
    <property type="entry name" value="AMP-binding"/>
    <property type="match status" value="1"/>
</dbReference>
<evidence type="ECO:0000313" key="4">
    <source>
        <dbReference type="Proteomes" id="UP000290365"/>
    </source>
</evidence>
<dbReference type="GO" id="GO:0031177">
    <property type="term" value="F:phosphopantetheine binding"/>
    <property type="evidence" value="ECO:0007669"/>
    <property type="project" value="TreeGrafter"/>
</dbReference>
<dbReference type="InterPro" id="IPR020845">
    <property type="entry name" value="AMP-binding_CS"/>
</dbReference>
<dbReference type="RefSeq" id="WP_129887847.1">
    <property type="nucleotide sequence ID" value="NZ_CP035758.1"/>
</dbReference>
<protein>
    <submittedName>
        <fullName evidence="3">D-alanine--poly(Phosphoribitol) ligase</fullName>
    </submittedName>
</protein>
<dbReference type="OrthoDB" id="9781737at2"/>
<gene>
    <name evidence="3" type="ORF">EPA93_12520</name>
</gene>
<dbReference type="PANTHER" id="PTHR45527">
    <property type="entry name" value="NONRIBOSOMAL PEPTIDE SYNTHETASE"/>
    <property type="match status" value="1"/>
</dbReference>
<dbReference type="InterPro" id="IPR000873">
    <property type="entry name" value="AMP-dep_synth/lig_dom"/>
</dbReference>
<dbReference type="InterPro" id="IPR042099">
    <property type="entry name" value="ANL_N_sf"/>
</dbReference>
<dbReference type="Gene3D" id="3.30.300.30">
    <property type="match status" value="1"/>
</dbReference>